<dbReference type="Gene3D" id="2.40.128.20">
    <property type="match status" value="1"/>
</dbReference>
<evidence type="ECO:0000313" key="1">
    <source>
        <dbReference type="EMBL" id="KRM37364.1"/>
    </source>
</evidence>
<gene>
    <name evidence="1" type="ORF">FD34_GL001350</name>
</gene>
<dbReference type="RefSeq" id="WP_191980194.1">
    <property type="nucleotide sequence ID" value="NZ_AZGO01000037.1"/>
</dbReference>
<proteinExistence type="predicted"/>
<evidence type="ECO:0000313" key="2">
    <source>
        <dbReference type="Proteomes" id="UP000051085"/>
    </source>
</evidence>
<dbReference type="GeneID" id="87978218"/>
<sequence>MIKKKVPVKVSLKTTMEQDGQQETFAFEEDGEFIALNDKYYLRYLEHQNGQTTPVQFRLNDGEVHIHRQGATETWLVFDPSQPTITRYRTAYGIMQLQVVTSRLEWELDPAVPAGRLSLSYRLRGGGQEIGSYQIELHFTA</sequence>
<dbReference type="InterPro" id="IPR015231">
    <property type="entry name" value="DUF1934"/>
</dbReference>
<protein>
    <recommendedName>
        <fullName evidence="3">DUF1934 domain-containing protein</fullName>
    </recommendedName>
</protein>
<dbReference type="SUPFAM" id="SSF50814">
    <property type="entry name" value="Lipocalins"/>
    <property type="match status" value="1"/>
</dbReference>
<dbReference type="InterPro" id="IPR012674">
    <property type="entry name" value="Calycin"/>
</dbReference>
<comment type="caution">
    <text evidence="1">The sequence shown here is derived from an EMBL/GenBank/DDBJ whole genome shotgun (WGS) entry which is preliminary data.</text>
</comment>
<dbReference type="EMBL" id="AZGO01000037">
    <property type="protein sequence ID" value="KRM37364.1"/>
    <property type="molecule type" value="Genomic_DNA"/>
</dbReference>
<dbReference type="Proteomes" id="UP000051085">
    <property type="component" value="Unassembled WGS sequence"/>
</dbReference>
<organism evidence="1 2">
    <name type="scientific">Limosilactobacillus pontis DSM 8475</name>
    <dbReference type="NCBI Taxonomy" id="1423794"/>
    <lineage>
        <taxon>Bacteria</taxon>
        <taxon>Bacillati</taxon>
        <taxon>Bacillota</taxon>
        <taxon>Bacilli</taxon>
        <taxon>Lactobacillales</taxon>
        <taxon>Lactobacillaceae</taxon>
        <taxon>Limosilactobacillus</taxon>
    </lineage>
</organism>
<dbReference type="Pfam" id="PF09148">
    <property type="entry name" value="DUF1934"/>
    <property type="match status" value="1"/>
</dbReference>
<accession>A0A922PVE0</accession>
<dbReference type="AlphaFoldDB" id="A0A922PVE0"/>
<evidence type="ECO:0008006" key="3">
    <source>
        <dbReference type="Google" id="ProtNLM"/>
    </source>
</evidence>
<reference evidence="1 2" key="1">
    <citation type="journal article" date="2015" name="Genome Announc.">
        <title>Expanding the biotechnology potential of lactobacilli through comparative genomics of 213 strains and associated genera.</title>
        <authorList>
            <person name="Sun Z."/>
            <person name="Harris H.M."/>
            <person name="McCann A."/>
            <person name="Guo C."/>
            <person name="Argimon S."/>
            <person name="Zhang W."/>
            <person name="Yang X."/>
            <person name="Jeffery I.B."/>
            <person name="Cooney J.C."/>
            <person name="Kagawa T.F."/>
            <person name="Liu W."/>
            <person name="Song Y."/>
            <person name="Salvetti E."/>
            <person name="Wrobel A."/>
            <person name="Rasinkangas P."/>
            <person name="Parkhill J."/>
            <person name="Rea M.C."/>
            <person name="O'Sullivan O."/>
            <person name="Ritari J."/>
            <person name="Douillard F.P."/>
            <person name="Paul Ross R."/>
            <person name="Yang R."/>
            <person name="Briner A.E."/>
            <person name="Felis G.E."/>
            <person name="de Vos W.M."/>
            <person name="Barrangou R."/>
            <person name="Klaenhammer T.R."/>
            <person name="Caufield P.W."/>
            <person name="Cui Y."/>
            <person name="Zhang H."/>
            <person name="O'Toole P.W."/>
        </authorList>
    </citation>
    <scope>NUCLEOTIDE SEQUENCE [LARGE SCALE GENOMIC DNA]</scope>
    <source>
        <strain evidence="1 2">DSM 8475</strain>
    </source>
</reference>
<name>A0A922PVE0_9LACO</name>